<dbReference type="AlphaFoldDB" id="A0A1F6EWC9"/>
<dbReference type="Gene3D" id="3.40.1620.10">
    <property type="entry name" value="YefM-like domain"/>
    <property type="match status" value="1"/>
</dbReference>
<dbReference type="Proteomes" id="UP000178811">
    <property type="component" value="Unassembled WGS sequence"/>
</dbReference>
<dbReference type="InterPro" id="IPR036165">
    <property type="entry name" value="YefM-like_sf"/>
</dbReference>
<organism evidence="3 4">
    <name type="scientific">Candidatus Kaiserbacteria bacterium RIFCSPLOWO2_01_FULL_52_12b</name>
    <dbReference type="NCBI Taxonomy" id="1798509"/>
    <lineage>
        <taxon>Bacteria</taxon>
        <taxon>Candidatus Kaiseribacteriota</taxon>
    </lineage>
</organism>
<proteinExistence type="inferred from homology"/>
<accession>A0A1F6EWC9</accession>
<dbReference type="EMBL" id="MFLW01000028">
    <property type="protein sequence ID" value="OGG77928.1"/>
    <property type="molecule type" value="Genomic_DNA"/>
</dbReference>
<protein>
    <recommendedName>
        <fullName evidence="2">Antitoxin</fullName>
    </recommendedName>
</protein>
<evidence type="ECO:0000313" key="3">
    <source>
        <dbReference type="EMBL" id="OGG77928.1"/>
    </source>
</evidence>
<evidence type="ECO:0000313" key="4">
    <source>
        <dbReference type="Proteomes" id="UP000178811"/>
    </source>
</evidence>
<evidence type="ECO:0000256" key="1">
    <source>
        <dbReference type="ARBA" id="ARBA00009981"/>
    </source>
</evidence>
<sequence length="73" mass="8528">MNTTFTKMPKTISISEFRATLATSLKKVKKTPLIILDRRGGESYVLLSMEMYNELVDIRTRAQKNKNRKDSYR</sequence>
<comment type="function">
    <text evidence="2">Antitoxin component of a type II toxin-antitoxin (TA) system.</text>
</comment>
<comment type="caution">
    <text evidence="3">The sequence shown here is derived from an EMBL/GenBank/DDBJ whole genome shotgun (WGS) entry which is preliminary data.</text>
</comment>
<evidence type="ECO:0000256" key="2">
    <source>
        <dbReference type="RuleBase" id="RU362080"/>
    </source>
</evidence>
<dbReference type="SUPFAM" id="SSF143120">
    <property type="entry name" value="YefM-like"/>
    <property type="match status" value="1"/>
</dbReference>
<comment type="similarity">
    <text evidence="1 2">Belongs to the phD/YefM antitoxin family.</text>
</comment>
<gene>
    <name evidence="3" type="ORF">A3A36_02555</name>
</gene>
<reference evidence="3 4" key="1">
    <citation type="journal article" date="2016" name="Nat. Commun.">
        <title>Thousands of microbial genomes shed light on interconnected biogeochemical processes in an aquifer system.</title>
        <authorList>
            <person name="Anantharaman K."/>
            <person name="Brown C.T."/>
            <person name="Hug L.A."/>
            <person name="Sharon I."/>
            <person name="Castelle C.J."/>
            <person name="Probst A.J."/>
            <person name="Thomas B.C."/>
            <person name="Singh A."/>
            <person name="Wilkins M.J."/>
            <person name="Karaoz U."/>
            <person name="Brodie E.L."/>
            <person name="Williams K.H."/>
            <person name="Hubbard S.S."/>
            <person name="Banfield J.F."/>
        </authorList>
    </citation>
    <scope>NUCLEOTIDE SEQUENCE [LARGE SCALE GENOMIC DNA]</scope>
</reference>
<dbReference type="NCBIfam" id="TIGR01552">
    <property type="entry name" value="phd_fam"/>
    <property type="match status" value="1"/>
</dbReference>
<dbReference type="InterPro" id="IPR006442">
    <property type="entry name" value="Antitoxin_Phd/YefM"/>
</dbReference>
<dbReference type="Pfam" id="PF02604">
    <property type="entry name" value="PhdYeFM_antitox"/>
    <property type="match status" value="1"/>
</dbReference>
<name>A0A1F6EWC9_9BACT</name>